<dbReference type="Proteomes" id="UP000780690">
    <property type="component" value="Unassembled WGS sequence"/>
</dbReference>
<accession>A0ABX0R3E2</accession>
<evidence type="ECO:0000313" key="2">
    <source>
        <dbReference type="Proteomes" id="UP000780690"/>
    </source>
</evidence>
<dbReference type="RefSeq" id="WP_167141904.1">
    <property type="nucleotide sequence ID" value="NZ_VWXD01000009.1"/>
</dbReference>
<reference evidence="1 2" key="1">
    <citation type="journal article" date="2019" name="bioRxiv">
        <title>Bacteria contribute to plant secondary compound degradation in a generalist herbivore system.</title>
        <authorList>
            <person name="Francoeur C.B."/>
            <person name="Khadempour L."/>
            <person name="Moreira-Soto R.D."/>
            <person name="Gotting K."/>
            <person name="Book A.J."/>
            <person name="Pinto-Tomas A.A."/>
            <person name="Keefover-Ring K."/>
            <person name="Currie C.R."/>
        </authorList>
    </citation>
    <scope>NUCLEOTIDE SEQUENCE [LARGE SCALE GENOMIC DNA]</scope>
    <source>
        <strain evidence="1 2">Acro-805</strain>
    </source>
</reference>
<comment type="caution">
    <text evidence="1">The sequence shown here is derived from an EMBL/GenBank/DDBJ whole genome shotgun (WGS) entry which is preliminary data.</text>
</comment>
<evidence type="ECO:0000313" key="1">
    <source>
        <dbReference type="EMBL" id="NIF02654.1"/>
    </source>
</evidence>
<proteinExistence type="predicted"/>
<name>A0ABX0R3E2_9GAMM</name>
<protein>
    <submittedName>
        <fullName evidence="1">Uncharacterized protein</fullName>
    </submittedName>
</protein>
<sequence>MFESLFNRSDFRCAFEKISAAVADPSAENVHAATHLGLNVLSAKFSTFRHELDEAGAIGEWRDDLDTYEHCLGVLERYLTGNPDGLTGPDARIYCRYLRCEYVEFTELAHDLVERSAGNEGRQAG</sequence>
<dbReference type="EMBL" id="VWXD01000009">
    <property type="protein sequence ID" value="NIF02654.1"/>
    <property type="molecule type" value="Genomic_DNA"/>
</dbReference>
<keyword evidence="2" id="KW-1185">Reference proteome</keyword>
<organism evidence="1 2">
    <name type="scientific">Candidatus Pantoea formicae</name>
    <dbReference type="NCBI Taxonomy" id="2608355"/>
    <lineage>
        <taxon>Bacteria</taxon>
        <taxon>Pseudomonadati</taxon>
        <taxon>Pseudomonadota</taxon>
        <taxon>Gammaproteobacteria</taxon>
        <taxon>Enterobacterales</taxon>
        <taxon>Erwiniaceae</taxon>
        <taxon>Pantoea</taxon>
    </lineage>
</organism>
<gene>
    <name evidence="1" type="ORF">F3J38_21830</name>
</gene>